<dbReference type="KEGG" id="bfo:118427580"/>
<protein>
    <submittedName>
        <fullName evidence="5">Uncharacterized protein LOC118427580</fullName>
    </submittedName>
</protein>
<feature type="coiled-coil region" evidence="1">
    <location>
        <begin position="60"/>
        <end position="87"/>
    </location>
</feature>
<reference evidence="4" key="1">
    <citation type="journal article" date="2020" name="Nat. Ecol. Evol.">
        <title>Deeply conserved synteny resolves early events in vertebrate evolution.</title>
        <authorList>
            <person name="Simakov O."/>
            <person name="Marletaz F."/>
            <person name="Yue J.X."/>
            <person name="O'Connell B."/>
            <person name="Jenkins J."/>
            <person name="Brandt A."/>
            <person name="Calef R."/>
            <person name="Tung C.H."/>
            <person name="Huang T.K."/>
            <person name="Schmutz J."/>
            <person name="Satoh N."/>
            <person name="Yu J.K."/>
            <person name="Putnam N.H."/>
            <person name="Green R.E."/>
            <person name="Rokhsar D.S."/>
        </authorList>
    </citation>
    <scope>NUCLEOTIDE SEQUENCE [LARGE SCALE GENOMIC DNA]</scope>
    <source>
        <strain evidence="4">S238N-H82</strain>
    </source>
</reference>
<evidence type="ECO:0000313" key="5">
    <source>
        <dbReference type="RefSeq" id="XP_035693323.1"/>
    </source>
</evidence>
<accession>A0A9J7M3G3</accession>
<dbReference type="AlphaFoldDB" id="A0A9J7M3G3"/>
<dbReference type="Gene3D" id="2.60.120.1000">
    <property type="match status" value="2"/>
</dbReference>
<dbReference type="GeneID" id="118427580"/>
<evidence type="ECO:0000256" key="2">
    <source>
        <dbReference type="SAM" id="MobiDB-lite"/>
    </source>
</evidence>
<evidence type="ECO:0000256" key="3">
    <source>
        <dbReference type="SAM" id="SignalP"/>
    </source>
</evidence>
<dbReference type="OrthoDB" id="6350048at2759"/>
<proteinExistence type="predicted"/>
<gene>
    <name evidence="5" type="primary">LOC118427580</name>
</gene>
<dbReference type="OMA" id="RYECFGS"/>
<feature type="region of interest" description="Disordered" evidence="2">
    <location>
        <begin position="32"/>
        <end position="54"/>
    </location>
</feature>
<feature type="chain" id="PRO_5039899884" evidence="3">
    <location>
        <begin position="27"/>
        <end position="568"/>
    </location>
</feature>
<reference evidence="5" key="2">
    <citation type="submission" date="2025-08" db="UniProtKB">
        <authorList>
            <consortium name="RefSeq"/>
        </authorList>
    </citation>
    <scope>IDENTIFICATION</scope>
    <source>
        <strain evidence="5">S238N-H82</strain>
        <tissue evidence="5">Testes</tissue>
    </source>
</reference>
<keyword evidence="1" id="KW-0175">Coiled coil</keyword>
<name>A0A9J7M3G3_BRAFL</name>
<dbReference type="RefSeq" id="XP_035693323.1">
    <property type="nucleotide sequence ID" value="XM_035837430.1"/>
</dbReference>
<sequence length="568" mass="61142">MAFSSFIPNMKFTVCLVFLTAGFTSGQSVQGVPAQSCSSQGPPGIPGRDGRDGRDCPCSCGTKDADIDELRQKYQVLEQKLSALENKTETTSGPCSEDTCKTPSSCTEVAERSGINNQAFYVIDPDGPERGVLPMVVQCDVQGDKIITLIGHDSEARTHVNGIEANGGHSTDVTYWNSMDQVRAVVDKSSLCKQHIKYECHASLIWHASGPAAAWWVTWDGRQADYWGGASPGSGQCACGQAGTCAKGCNCDANDSTWREDSGFLSHKDDLPVTQLRFGDTGAGNEEDYLEETETCYKCDDEVASLKEVIANQSALLAQQAGHLAQQAGQLAQQAGQLAQQAGLISSLQSGLDSVVARVDSAEQFMNTCNTPSNCTEVAERSGINNQAFYVIDPDGPERGVLPMVVQCDLQGDKIITLIGHDSEARTHVNGLEGQGSYSKDVTYWNSMEQVRAVVDKSSLCKQHIKYECHGSVIWSSSATPYAWWVTWNGRQADYWGGASPGSGKCACGQSGTCSGRCNCDANDATWREDSGFLSHKDDLPVTQLRFGDTGDGSEEGYYTLGKLICYP</sequence>
<feature type="signal peptide" evidence="3">
    <location>
        <begin position="1"/>
        <end position="26"/>
    </location>
</feature>
<evidence type="ECO:0000256" key="1">
    <source>
        <dbReference type="SAM" id="Coils"/>
    </source>
</evidence>
<keyword evidence="3" id="KW-0732">Signal</keyword>
<dbReference type="Proteomes" id="UP000001554">
    <property type="component" value="Chromosome 12"/>
</dbReference>
<keyword evidence="4" id="KW-1185">Reference proteome</keyword>
<evidence type="ECO:0000313" key="4">
    <source>
        <dbReference type="Proteomes" id="UP000001554"/>
    </source>
</evidence>
<organism evidence="4 5">
    <name type="scientific">Branchiostoma floridae</name>
    <name type="common">Florida lancelet</name>
    <name type="synonym">Amphioxus</name>
    <dbReference type="NCBI Taxonomy" id="7739"/>
    <lineage>
        <taxon>Eukaryota</taxon>
        <taxon>Metazoa</taxon>
        <taxon>Chordata</taxon>
        <taxon>Cephalochordata</taxon>
        <taxon>Leptocardii</taxon>
        <taxon>Amphioxiformes</taxon>
        <taxon>Branchiostomatidae</taxon>
        <taxon>Branchiostoma</taxon>
    </lineage>
</organism>